<dbReference type="PANTHER" id="PTHR43752:SF2">
    <property type="entry name" value="BNR_ASP-BOX REPEAT FAMILY PROTEIN"/>
    <property type="match status" value="1"/>
</dbReference>
<dbReference type="PANTHER" id="PTHR43752">
    <property type="entry name" value="BNR/ASP-BOX REPEAT FAMILY PROTEIN"/>
    <property type="match status" value="1"/>
</dbReference>
<comment type="caution">
    <text evidence="2">The sequence shown here is derived from an EMBL/GenBank/DDBJ whole genome shotgun (WGS) entry which is preliminary data.</text>
</comment>
<dbReference type="InterPro" id="IPR011040">
    <property type="entry name" value="Sialidase"/>
</dbReference>
<dbReference type="EMBL" id="BAAAGF010000005">
    <property type="protein sequence ID" value="GAA0749512.1"/>
    <property type="molecule type" value="Genomic_DNA"/>
</dbReference>
<dbReference type="SUPFAM" id="SSF50939">
    <property type="entry name" value="Sialidases"/>
    <property type="match status" value="1"/>
</dbReference>
<gene>
    <name evidence="2" type="ORF">GCM10009431_29200</name>
</gene>
<protein>
    <recommendedName>
        <fullName evidence="1">Sialidase domain-containing protein</fullName>
    </recommendedName>
</protein>
<dbReference type="InterPro" id="IPR036278">
    <property type="entry name" value="Sialidase_sf"/>
</dbReference>
<sequence>MIKSKLKVYALLVASLLVLTCKEKEVAAPFQVVNLFDSNQPNTLGLTEAKNKETVTIFSPTENDNKYNHGVVLFPFKHMLYAQWQSSLVDEDGEDTQVFYSRSYDGKVWSKPIALTSTSNSKITTSGGWWSNGETLVAYICVWPKDEANPKQGYTEYMTSSNGVDWSTPKKVTDKSGNPILGIIEQDVHAVPNRRVVTAFHMQPGLKITPFYTDDPLGISGWQAGKMKNLPSDKNMSRAIEPSWFYRKKDKAIVMVFRDQESTFKKLASVSYDNGVTWTMPQLVDTPDSRAKQSAGNLPDGTAFMVNNPSGSKTRIPLVVTLSEDGFLFDKAFLLRSGNESDLQPMRFEGKYKRVGYSYPKSVIWNDYLYVSYATNKEDVELTRVPIESLKID</sequence>
<keyword evidence="3" id="KW-1185">Reference proteome</keyword>
<proteinExistence type="predicted"/>
<evidence type="ECO:0000313" key="3">
    <source>
        <dbReference type="Proteomes" id="UP001500736"/>
    </source>
</evidence>
<dbReference type="CDD" id="cd15482">
    <property type="entry name" value="Sialidase_non-viral"/>
    <property type="match status" value="1"/>
</dbReference>
<dbReference type="Gene3D" id="2.120.10.10">
    <property type="match status" value="1"/>
</dbReference>
<evidence type="ECO:0000259" key="1">
    <source>
        <dbReference type="Pfam" id="PF13088"/>
    </source>
</evidence>
<evidence type="ECO:0000313" key="2">
    <source>
        <dbReference type="EMBL" id="GAA0749512.1"/>
    </source>
</evidence>
<dbReference type="Pfam" id="PF13088">
    <property type="entry name" value="BNR_2"/>
    <property type="match status" value="1"/>
</dbReference>
<dbReference type="RefSeq" id="WP_343799466.1">
    <property type="nucleotide sequence ID" value="NZ_BAAAGF010000005.1"/>
</dbReference>
<dbReference type="Proteomes" id="UP001500736">
    <property type="component" value="Unassembled WGS sequence"/>
</dbReference>
<feature type="domain" description="Sialidase" evidence="1">
    <location>
        <begin position="80"/>
        <end position="371"/>
    </location>
</feature>
<name>A0ABP3V6H9_9FLAO</name>
<reference evidence="3" key="1">
    <citation type="journal article" date="2019" name="Int. J. Syst. Evol. Microbiol.">
        <title>The Global Catalogue of Microorganisms (GCM) 10K type strain sequencing project: providing services to taxonomists for standard genome sequencing and annotation.</title>
        <authorList>
            <consortium name="The Broad Institute Genomics Platform"/>
            <consortium name="The Broad Institute Genome Sequencing Center for Infectious Disease"/>
            <person name="Wu L."/>
            <person name="Ma J."/>
        </authorList>
    </citation>
    <scope>NUCLEOTIDE SEQUENCE [LARGE SCALE GENOMIC DNA]</scope>
    <source>
        <strain evidence="3">JCM 15976</strain>
    </source>
</reference>
<organism evidence="2 3">
    <name type="scientific">Gaetbulibacter jejuensis</name>
    <dbReference type="NCBI Taxonomy" id="584607"/>
    <lineage>
        <taxon>Bacteria</taxon>
        <taxon>Pseudomonadati</taxon>
        <taxon>Bacteroidota</taxon>
        <taxon>Flavobacteriia</taxon>
        <taxon>Flavobacteriales</taxon>
        <taxon>Flavobacteriaceae</taxon>
        <taxon>Gaetbulibacter</taxon>
    </lineage>
</organism>
<accession>A0ABP3V6H9</accession>